<dbReference type="EMBL" id="KZ084118">
    <property type="protein sequence ID" value="OSD00538.1"/>
    <property type="molecule type" value="Genomic_DNA"/>
</dbReference>
<accession>A0A1Y2IHD8</accession>
<feature type="region of interest" description="Disordered" evidence="1">
    <location>
        <begin position="170"/>
        <end position="229"/>
    </location>
</feature>
<gene>
    <name evidence="2" type="ORF">PYCCODRAFT_691300</name>
</gene>
<feature type="region of interest" description="Disordered" evidence="1">
    <location>
        <begin position="56"/>
        <end position="89"/>
    </location>
</feature>
<keyword evidence="3" id="KW-1185">Reference proteome</keyword>
<evidence type="ECO:0000313" key="3">
    <source>
        <dbReference type="Proteomes" id="UP000193067"/>
    </source>
</evidence>
<feature type="compositionally biased region" description="Basic residues" evidence="1">
    <location>
        <begin position="56"/>
        <end position="66"/>
    </location>
</feature>
<sequence length="229" mass="25502">MWSKMKEHKGGCCCCCWDGRRRGRGRGRSLELWVSCYGEREAGTREGFIATAAGRRKAERHHHHLPKRSENGPIVGDQTNTVPKAGRDREAHARARTLLCPSRVPGSRVRARGTHTARAMRCGRCANKSELSALLTASVEARTIGRPWRKQRTGLLPYARMKGISIVGGVHKLGPGLPNNDCQSRSRHPTPSRQAPSPSRRPRPFPRAHNGGARRSPDSFLFQRRAPKN</sequence>
<dbReference type="OrthoDB" id="10643113at2759"/>
<organism evidence="2 3">
    <name type="scientific">Trametes coccinea (strain BRFM310)</name>
    <name type="common">Pycnoporus coccineus</name>
    <dbReference type="NCBI Taxonomy" id="1353009"/>
    <lineage>
        <taxon>Eukaryota</taxon>
        <taxon>Fungi</taxon>
        <taxon>Dikarya</taxon>
        <taxon>Basidiomycota</taxon>
        <taxon>Agaricomycotina</taxon>
        <taxon>Agaricomycetes</taxon>
        <taxon>Polyporales</taxon>
        <taxon>Polyporaceae</taxon>
        <taxon>Trametes</taxon>
    </lineage>
</organism>
<proteinExistence type="predicted"/>
<evidence type="ECO:0000313" key="2">
    <source>
        <dbReference type="EMBL" id="OSD00538.1"/>
    </source>
</evidence>
<dbReference type="AlphaFoldDB" id="A0A1Y2IHD8"/>
<evidence type="ECO:0000256" key="1">
    <source>
        <dbReference type="SAM" id="MobiDB-lite"/>
    </source>
</evidence>
<protein>
    <submittedName>
        <fullName evidence="2">Uncharacterized protein</fullName>
    </submittedName>
</protein>
<reference evidence="2 3" key="1">
    <citation type="journal article" date="2015" name="Biotechnol. Biofuels">
        <title>Enhanced degradation of softwood versus hardwood by the white-rot fungus Pycnoporus coccineus.</title>
        <authorList>
            <person name="Couturier M."/>
            <person name="Navarro D."/>
            <person name="Chevret D."/>
            <person name="Henrissat B."/>
            <person name="Piumi F."/>
            <person name="Ruiz-Duenas F.J."/>
            <person name="Martinez A.T."/>
            <person name="Grigoriev I.V."/>
            <person name="Riley R."/>
            <person name="Lipzen A."/>
            <person name="Berrin J.G."/>
            <person name="Master E.R."/>
            <person name="Rosso M.N."/>
        </authorList>
    </citation>
    <scope>NUCLEOTIDE SEQUENCE [LARGE SCALE GENOMIC DNA]</scope>
    <source>
        <strain evidence="2 3">BRFM310</strain>
    </source>
</reference>
<name>A0A1Y2IHD8_TRAC3</name>
<dbReference type="Proteomes" id="UP000193067">
    <property type="component" value="Unassembled WGS sequence"/>
</dbReference>